<dbReference type="EMBL" id="JASBAO010000001">
    <property type="protein sequence ID" value="MDI2091290.1"/>
    <property type="molecule type" value="Genomic_DNA"/>
</dbReference>
<accession>A0ABT6Q2F6</accession>
<evidence type="ECO:0000313" key="2">
    <source>
        <dbReference type="Proteomes" id="UP001431634"/>
    </source>
</evidence>
<gene>
    <name evidence="1" type="ORF">QJV27_07890</name>
</gene>
<sequence length="326" mass="33122">MHFASKGSSFGDVIEVGSNGIRVVANTTVSVPGLGGGWSINGNYSNQKIMNDYQSTGQFSGLYAGNDGVQVDVNDTTYLKGGVISDTGRDSHLNTGKLIAKSQENHSKWNVTSTGGGFSLGIDALGGTLGPLGVVAGNLAANSDLISSGNRKYDETNTSQSAISGNVTVNAGSTWGRHTTDVNSADGHLDNNFNANKLANQLQNSQLGMQLVGEIMRQISDALNSDGVLGFDETKLSNDWGCIILEATGSAAIKGAFGGNVGSAAASLAVGTATAVATVHFFADNALSLAKGDKDLAILLTNIGMDIAASGTGVAAEAAMSGILVL</sequence>
<dbReference type="RefSeq" id="WP_281448386.1">
    <property type="nucleotide sequence ID" value="NZ_JASBAO010000001.1"/>
</dbReference>
<name>A0ABT6Q2F6_9PROT</name>
<keyword evidence="2" id="KW-1185">Reference proteome</keyword>
<proteinExistence type="predicted"/>
<protein>
    <submittedName>
        <fullName evidence="1">Uncharacterized protein</fullName>
    </submittedName>
</protein>
<dbReference type="Proteomes" id="UP001431634">
    <property type="component" value="Unassembled WGS sequence"/>
</dbReference>
<evidence type="ECO:0000313" key="1">
    <source>
        <dbReference type="EMBL" id="MDI2091290.1"/>
    </source>
</evidence>
<organism evidence="1 2">
    <name type="scientific">Commensalibacter oyaizuii</name>
    <dbReference type="NCBI Taxonomy" id="3043873"/>
    <lineage>
        <taxon>Bacteria</taxon>
        <taxon>Pseudomonadati</taxon>
        <taxon>Pseudomonadota</taxon>
        <taxon>Alphaproteobacteria</taxon>
        <taxon>Acetobacterales</taxon>
        <taxon>Acetobacteraceae</taxon>
    </lineage>
</organism>
<comment type="caution">
    <text evidence="1">The sequence shown here is derived from an EMBL/GenBank/DDBJ whole genome shotgun (WGS) entry which is preliminary data.</text>
</comment>
<reference evidence="1" key="1">
    <citation type="submission" date="2023-05" db="EMBL/GenBank/DDBJ databases">
        <title>Whole genome sequence of Commensalibacter sp.</title>
        <authorList>
            <person name="Charoenyingcharoen P."/>
            <person name="Yukphan P."/>
        </authorList>
    </citation>
    <scope>NUCLEOTIDE SEQUENCE</scope>
    <source>
        <strain evidence="1">TBRC 16381</strain>
    </source>
</reference>